<evidence type="ECO:0000313" key="5">
    <source>
        <dbReference type="Proteomes" id="UP001165065"/>
    </source>
</evidence>
<dbReference type="InterPro" id="IPR013783">
    <property type="entry name" value="Ig-like_fold"/>
</dbReference>
<accession>A0A9W7G2I5</accession>
<evidence type="ECO:0000256" key="2">
    <source>
        <dbReference type="SAM" id="MobiDB-lite"/>
    </source>
</evidence>
<dbReference type="CDD" id="cd03788">
    <property type="entry name" value="GT20_TPS"/>
    <property type="match status" value="1"/>
</dbReference>
<dbReference type="Gene3D" id="3.40.50.2000">
    <property type="entry name" value="Glycogen Phosphorylase B"/>
    <property type="match status" value="2"/>
</dbReference>
<comment type="caution">
    <text evidence="4">The sequence shown here is derived from an EMBL/GenBank/DDBJ whole genome shotgun (WGS) entry which is preliminary data.</text>
</comment>
<organism evidence="4 5">
    <name type="scientific">Triparma columacea</name>
    <dbReference type="NCBI Taxonomy" id="722753"/>
    <lineage>
        <taxon>Eukaryota</taxon>
        <taxon>Sar</taxon>
        <taxon>Stramenopiles</taxon>
        <taxon>Ochrophyta</taxon>
        <taxon>Bolidophyceae</taxon>
        <taxon>Parmales</taxon>
        <taxon>Triparmaceae</taxon>
        <taxon>Triparma</taxon>
    </lineage>
</organism>
<dbReference type="PROSITE" id="PS51166">
    <property type="entry name" value="CBM20"/>
    <property type="match status" value="1"/>
</dbReference>
<dbReference type="PANTHER" id="PTHR10788">
    <property type="entry name" value="TREHALOSE-6-PHOSPHATE SYNTHASE"/>
    <property type="match status" value="1"/>
</dbReference>
<dbReference type="Pfam" id="PF02358">
    <property type="entry name" value="Trehalose_PPase"/>
    <property type="match status" value="1"/>
</dbReference>
<evidence type="ECO:0000259" key="3">
    <source>
        <dbReference type="PROSITE" id="PS51166"/>
    </source>
</evidence>
<dbReference type="NCBIfam" id="TIGR00685">
    <property type="entry name" value="T6PP"/>
    <property type="match status" value="1"/>
</dbReference>
<dbReference type="InterPro" id="IPR003337">
    <property type="entry name" value="Trehalose_PPase"/>
</dbReference>
<keyword evidence="5" id="KW-1185">Reference proteome</keyword>
<dbReference type="InterPro" id="IPR013784">
    <property type="entry name" value="Carb-bd-like_fold"/>
</dbReference>
<feature type="compositionally biased region" description="Low complexity" evidence="2">
    <location>
        <begin position="134"/>
        <end position="159"/>
    </location>
</feature>
<dbReference type="Pfam" id="PF00982">
    <property type="entry name" value="Glyco_transf_20"/>
    <property type="match status" value="1"/>
</dbReference>
<dbReference type="SMART" id="SM01065">
    <property type="entry name" value="CBM_2"/>
    <property type="match status" value="1"/>
</dbReference>
<feature type="region of interest" description="Disordered" evidence="2">
    <location>
        <begin position="203"/>
        <end position="255"/>
    </location>
</feature>
<dbReference type="InterPro" id="IPR001830">
    <property type="entry name" value="Glyco_trans_20"/>
</dbReference>
<feature type="region of interest" description="Disordered" evidence="2">
    <location>
        <begin position="134"/>
        <end position="160"/>
    </location>
</feature>
<evidence type="ECO:0000256" key="1">
    <source>
        <dbReference type="ARBA" id="ARBA00005409"/>
    </source>
</evidence>
<dbReference type="SUPFAM" id="SSF49452">
    <property type="entry name" value="Starch-binding domain-like"/>
    <property type="match status" value="1"/>
</dbReference>
<dbReference type="GO" id="GO:0004805">
    <property type="term" value="F:trehalose-phosphatase activity"/>
    <property type="evidence" value="ECO:0007669"/>
    <property type="project" value="TreeGrafter"/>
</dbReference>
<dbReference type="PANTHER" id="PTHR10788:SF94">
    <property type="entry name" value="ALPHA,ALPHA-TREHALOSE-PHOSPHATE SYNTHASE [UDP-FORMING] 5"/>
    <property type="match status" value="1"/>
</dbReference>
<dbReference type="SUPFAM" id="SSF56784">
    <property type="entry name" value="HAD-like"/>
    <property type="match status" value="1"/>
</dbReference>
<dbReference type="Pfam" id="PF00686">
    <property type="entry name" value="CBM_20"/>
    <property type="match status" value="1"/>
</dbReference>
<dbReference type="GO" id="GO:2001070">
    <property type="term" value="F:starch binding"/>
    <property type="evidence" value="ECO:0007669"/>
    <property type="project" value="InterPro"/>
</dbReference>
<feature type="compositionally biased region" description="Low complexity" evidence="2">
    <location>
        <begin position="203"/>
        <end position="219"/>
    </location>
</feature>
<name>A0A9W7G2I5_9STRA</name>
<dbReference type="Gene3D" id="3.40.50.1000">
    <property type="entry name" value="HAD superfamily/HAD-like"/>
    <property type="match status" value="2"/>
</dbReference>
<evidence type="ECO:0000313" key="4">
    <source>
        <dbReference type="EMBL" id="GMI29361.1"/>
    </source>
</evidence>
<comment type="similarity">
    <text evidence="1">In the N-terminal section; belongs to the glycosyltransferase 20 family.</text>
</comment>
<reference evidence="5" key="1">
    <citation type="journal article" date="2023" name="Commun. Biol.">
        <title>Genome analysis of Parmales, the sister group of diatoms, reveals the evolutionary specialization of diatoms from phago-mixotrophs to photoautotrophs.</title>
        <authorList>
            <person name="Ban H."/>
            <person name="Sato S."/>
            <person name="Yoshikawa S."/>
            <person name="Yamada K."/>
            <person name="Nakamura Y."/>
            <person name="Ichinomiya M."/>
            <person name="Sato N."/>
            <person name="Blanc-Mathieu R."/>
            <person name="Endo H."/>
            <person name="Kuwata A."/>
            <person name="Ogata H."/>
        </authorList>
    </citation>
    <scope>NUCLEOTIDE SEQUENCE [LARGE SCALE GENOMIC DNA]</scope>
</reference>
<proteinExistence type="inferred from homology"/>
<gene>
    <name evidence="4" type="ORF">TrCOL_g6483</name>
</gene>
<dbReference type="EMBL" id="BRYA01000679">
    <property type="protein sequence ID" value="GMI29361.1"/>
    <property type="molecule type" value="Genomic_DNA"/>
</dbReference>
<dbReference type="Proteomes" id="UP001165065">
    <property type="component" value="Unassembled WGS sequence"/>
</dbReference>
<dbReference type="InterPro" id="IPR002044">
    <property type="entry name" value="CBM20"/>
</dbReference>
<protein>
    <recommendedName>
        <fullName evidence="3">CBM20 domain-containing protein</fullName>
    </recommendedName>
</protein>
<feature type="domain" description="CBM20" evidence="3">
    <location>
        <begin position="1"/>
        <end position="115"/>
    </location>
</feature>
<dbReference type="InterPro" id="IPR036412">
    <property type="entry name" value="HAD-like_sf"/>
</dbReference>
<sequence>MTFNVVFSCKAETLSHGDSLRVVGSVSALGLTDLNQAITLHTTPDTYPYYETVNPIKIPATSVNNAGAPTLTLSYQYAIFSGGSFARWEDSSAPRTLKVALPPLDDKIFCVDGGDSEEELVMLVSDSLRHSGLSPSAPIPTGITIPPSSPSNESPASPRSLKHGVEFMCIGGADLDSSKNSKRLANSYRGTFTKHIDRQRSLSFASSDGSPSSSPYGSPNTKTVKFGLDGTATPPSEPKAFVPDHGSTPPPSPSANLDLLSSDGVIVVSIFLPIILQRTESQTGGPVWTADWDYENLLSMSTHMRVTRVGTVKWRGWHGNFGQQSNNNSPESGVPVEERHLVERCLAPFNCVPVWCDVKVFGEAYNGFCKGILWPVFHNVSSVYNYGGVDADGGVMDDSMHGPTSGAAPESEISETMSTSMSNSSEFSNNYDSDHAAGPIHGDGGRQAHLWSAYTQINKQFSDTIVQHFNEGDLIWIHGFQLLVLPSMLSRKVGWLAKIGLFLHTPFPSSEIFRTLWCREDILRGMLNADQVGFHLYEYARHFLTCCRRLLGLTYGMIPDTHGGHNLAIDTNGRQVTITSIHAGVETPLLKKCLDHSSTADKVRAIREQFKGKIIMGAIDRLESLKGTPLKILGLERFLDKRPEYRDKIVLVQVGISAFERGDDYKATKAEVVALVERVNAKFPNTIQFQECSESEMRLNQRMALLRAVDIVMISSLRDGFNRLPLEFCVAHQDAVQVGIDNYARAEAGDQTAVGVRPGVCILSEFASSARVMRGSIHINPWKVAEIAHAIECSLSMDVEEHRRRLKYDMEFVKRVTTQRWALAVLLDLKGVKKNTGGQQYSGAGLGLGFRLLGMETGFKSLDTTQVSKSYRNSHKRLIMLDYGGTIINDSEDKEGLMKFILSTNKETKRVSTIQEELISTLTALCSDPRNNVFVVSGKERSAITETLGAVPNLGLAAEHGMFYSWPHQATRSAADGERKWEIMNSEGQDRSWRPTALTIMEVYTSRTHGSYIEQTESKVLWQYKDADPEFGALQSKELEDHLTSVLKSFNVEVLRGGGGGEGGGYIEVRPVGVSKGVLLRRVLEGLANEGGEGGGGSGEAAGGGGIGNQRVDFALIIGDDNCDEPMFEEMEAVNNELQKVQGKKARSMSRPSLSLVAAHMKSFTATVGKKPSAASSFINDVDEVTELLNALTKVSARERKYFSSVDLHSLGGGVGGRGGVGGEGGAGLKHSNLHTLLDALPKSANAETISAGMTRSVSMGNFSQKQRLDNLFGQAKGSQGISKNLNQYLSNSMEEEEDDNFF</sequence>
<dbReference type="SUPFAM" id="SSF53756">
    <property type="entry name" value="UDP-Glycosyltransferase/glycogen phosphorylase"/>
    <property type="match status" value="2"/>
</dbReference>
<dbReference type="InterPro" id="IPR023214">
    <property type="entry name" value="HAD_sf"/>
</dbReference>
<dbReference type="GO" id="GO:0005992">
    <property type="term" value="P:trehalose biosynthetic process"/>
    <property type="evidence" value="ECO:0007669"/>
    <property type="project" value="InterPro"/>
</dbReference>
<dbReference type="GO" id="GO:0005829">
    <property type="term" value="C:cytosol"/>
    <property type="evidence" value="ECO:0007669"/>
    <property type="project" value="TreeGrafter"/>
</dbReference>
<dbReference type="Gene3D" id="2.60.40.10">
    <property type="entry name" value="Immunoglobulins"/>
    <property type="match status" value="1"/>
</dbReference>
<dbReference type="OrthoDB" id="755951at2759"/>